<dbReference type="Gene3D" id="1.10.10.60">
    <property type="entry name" value="Homeodomain-like"/>
    <property type="match status" value="1"/>
</dbReference>
<dbReference type="PRINTS" id="PR00455">
    <property type="entry name" value="HTHTETR"/>
</dbReference>
<dbReference type="SUPFAM" id="SSF46689">
    <property type="entry name" value="Homeodomain-like"/>
    <property type="match status" value="1"/>
</dbReference>
<dbReference type="Gene3D" id="1.10.357.10">
    <property type="entry name" value="Tetracycline Repressor, domain 2"/>
    <property type="match status" value="1"/>
</dbReference>
<dbReference type="GO" id="GO:0003700">
    <property type="term" value="F:DNA-binding transcription factor activity"/>
    <property type="evidence" value="ECO:0007669"/>
    <property type="project" value="TreeGrafter"/>
</dbReference>
<dbReference type="InterPro" id="IPR009057">
    <property type="entry name" value="Homeodomain-like_sf"/>
</dbReference>
<dbReference type="InterPro" id="IPR050109">
    <property type="entry name" value="HTH-type_TetR-like_transc_reg"/>
</dbReference>
<organism evidence="6 7">
    <name type="scientific">Nocardia puris</name>
    <dbReference type="NCBI Taxonomy" id="208602"/>
    <lineage>
        <taxon>Bacteria</taxon>
        <taxon>Bacillati</taxon>
        <taxon>Actinomycetota</taxon>
        <taxon>Actinomycetes</taxon>
        <taxon>Mycobacteriales</taxon>
        <taxon>Nocardiaceae</taxon>
        <taxon>Nocardia</taxon>
    </lineage>
</organism>
<accession>A0A366DHL5</accession>
<feature type="DNA-binding region" description="H-T-H motif" evidence="4">
    <location>
        <begin position="41"/>
        <end position="60"/>
    </location>
</feature>
<dbReference type="OrthoDB" id="3211155at2"/>
<dbReference type="PANTHER" id="PTHR30055">
    <property type="entry name" value="HTH-TYPE TRANSCRIPTIONAL REGULATOR RUTR"/>
    <property type="match status" value="1"/>
</dbReference>
<evidence type="ECO:0000256" key="4">
    <source>
        <dbReference type="PROSITE-ProRule" id="PRU00335"/>
    </source>
</evidence>
<comment type="caution">
    <text evidence="6">The sequence shown here is derived from an EMBL/GenBank/DDBJ whole genome shotgun (WGS) entry which is preliminary data.</text>
</comment>
<evidence type="ECO:0000256" key="3">
    <source>
        <dbReference type="ARBA" id="ARBA00023163"/>
    </source>
</evidence>
<dbReference type="RefSeq" id="WP_067506844.1">
    <property type="nucleotide sequence ID" value="NZ_QNRE01000007.1"/>
</dbReference>
<proteinExistence type="predicted"/>
<dbReference type="Pfam" id="PF17754">
    <property type="entry name" value="TetR_C_14"/>
    <property type="match status" value="1"/>
</dbReference>
<dbReference type="EMBL" id="QNRE01000007">
    <property type="protein sequence ID" value="RBO89511.1"/>
    <property type="molecule type" value="Genomic_DNA"/>
</dbReference>
<feature type="domain" description="HTH tetR-type" evidence="5">
    <location>
        <begin position="18"/>
        <end position="78"/>
    </location>
</feature>
<dbReference type="InterPro" id="IPR001647">
    <property type="entry name" value="HTH_TetR"/>
</dbReference>
<evidence type="ECO:0000256" key="2">
    <source>
        <dbReference type="ARBA" id="ARBA00023125"/>
    </source>
</evidence>
<dbReference type="GO" id="GO:0000976">
    <property type="term" value="F:transcription cis-regulatory region binding"/>
    <property type="evidence" value="ECO:0007669"/>
    <property type="project" value="TreeGrafter"/>
</dbReference>
<keyword evidence="7" id="KW-1185">Reference proteome</keyword>
<reference evidence="6 7" key="1">
    <citation type="submission" date="2018-06" db="EMBL/GenBank/DDBJ databases">
        <title>Genomic Encyclopedia of Type Strains, Phase IV (KMG-IV): sequencing the most valuable type-strain genomes for metagenomic binning, comparative biology and taxonomic classification.</title>
        <authorList>
            <person name="Goeker M."/>
        </authorList>
    </citation>
    <scope>NUCLEOTIDE SEQUENCE [LARGE SCALE GENOMIC DNA]</scope>
    <source>
        <strain evidence="6 7">DSM 44599</strain>
    </source>
</reference>
<dbReference type="PANTHER" id="PTHR30055:SF238">
    <property type="entry name" value="MYCOFACTOCIN BIOSYNTHESIS TRANSCRIPTIONAL REGULATOR MFTR-RELATED"/>
    <property type="match status" value="1"/>
</dbReference>
<keyword evidence="1" id="KW-0805">Transcription regulation</keyword>
<keyword evidence="2 4" id="KW-0238">DNA-binding</keyword>
<dbReference type="Pfam" id="PF00440">
    <property type="entry name" value="TetR_N"/>
    <property type="match status" value="1"/>
</dbReference>
<evidence type="ECO:0000259" key="5">
    <source>
        <dbReference type="PROSITE" id="PS50977"/>
    </source>
</evidence>
<gene>
    <name evidence="6" type="ORF">DFR74_107189</name>
</gene>
<evidence type="ECO:0000313" key="7">
    <source>
        <dbReference type="Proteomes" id="UP000252586"/>
    </source>
</evidence>
<dbReference type="AlphaFoldDB" id="A0A366DHL5"/>
<dbReference type="PROSITE" id="PS50977">
    <property type="entry name" value="HTH_TETR_2"/>
    <property type="match status" value="1"/>
</dbReference>
<sequence>MTTVHRQMPATLWERRKIEAMSRIQRVALDLFEEHGYREVTVERVAAAAEVSPSSIYRYFGTKEMLVLYDESDPRVLEVLRTTGDGEVLPVDEMIALAKPLVAPMLAALLTPDAERRIARRLRLMRAFPEVKDGQAKQMRELEEQFRALFAERSGREANDLQVRMIASIVVWGGVSALEHWAAKDFDGRLSDVYAEAVDSIIRAIEAVIG</sequence>
<dbReference type="InterPro" id="IPR041347">
    <property type="entry name" value="MftR_C"/>
</dbReference>
<evidence type="ECO:0000313" key="6">
    <source>
        <dbReference type="EMBL" id="RBO89511.1"/>
    </source>
</evidence>
<name>A0A366DHL5_9NOCA</name>
<dbReference type="Proteomes" id="UP000252586">
    <property type="component" value="Unassembled WGS sequence"/>
</dbReference>
<evidence type="ECO:0000256" key="1">
    <source>
        <dbReference type="ARBA" id="ARBA00023015"/>
    </source>
</evidence>
<dbReference type="STRING" id="1210090.GCA_001613185_01967"/>
<keyword evidence="3" id="KW-0804">Transcription</keyword>
<protein>
    <submittedName>
        <fullName evidence="6">TetR family transcriptional regulator</fullName>
    </submittedName>
</protein>